<protein>
    <submittedName>
        <fullName evidence="1">Uncharacterized protein</fullName>
    </submittedName>
</protein>
<dbReference type="EMBL" id="KL197723">
    <property type="protein sequence ID" value="KDQ55893.1"/>
    <property type="molecule type" value="Genomic_DNA"/>
</dbReference>
<evidence type="ECO:0000313" key="2">
    <source>
        <dbReference type="Proteomes" id="UP000027265"/>
    </source>
</evidence>
<dbReference type="InParanoid" id="A0A067PLV3"/>
<gene>
    <name evidence="1" type="ORF">JAAARDRAFT_36655</name>
</gene>
<dbReference type="Proteomes" id="UP000027265">
    <property type="component" value="Unassembled WGS sequence"/>
</dbReference>
<organism evidence="1 2">
    <name type="scientific">Jaapia argillacea MUCL 33604</name>
    <dbReference type="NCBI Taxonomy" id="933084"/>
    <lineage>
        <taxon>Eukaryota</taxon>
        <taxon>Fungi</taxon>
        <taxon>Dikarya</taxon>
        <taxon>Basidiomycota</taxon>
        <taxon>Agaricomycotina</taxon>
        <taxon>Agaricomycetes</taxon>
        <taxon>Agaricomycetidae</taxon>
        <taxon>Jaapiales</taxon>
        <taxon>Jaapiaceae</taxon>
        <taxon>Jaapia</taxon>
    </lineage>
</organism>
<evidence type="ECO:0000313" key="1">
    <source>
        <dbReference type="EMBL" id="KDQ55893.1"/>
    </source>
</evidence>
<reference evidence="2" key="1">
    <citation type="journal article" date="2014" name="Proc. Natl. Acad. Sci. U.S.A.">
        <title>Extensive sampling of basidiomycete genomes demonstrates inadequacy of the white-rot/brown-rot paradigm for wood decay fungi.</title>
        <authorList>
            <person name="Riley R."/>
            <person name="Salamov A.A."/>
            <person name="Brown D.W."/>
            <person name="Nagy L.G."/>
            <person name="Floudas D."/>
            <person name="Held B.W."/>
            <person name="Levasseur A."/>
            <person name="Lombard V."/>
            <person name="Morin E."/>
            <person name="Otillar R."/>
            <person name="Lindquist E.A."/>
            <person name="Sun H."/>
            <person name="LaButti K.M."/>
            <person name="Schmutz J."/>
            <person name="Jabbour D."/>
            <person name="Luo H."/>
            <person name="Baker S.E."/>
            <person name="Pisabarro A.G."/>
            <person name="Walton J.D."/>
            <person name="Blanchette R.A."/>
            <person name="Henrissat B."/>
            <person name="Martin F."/>
            <person name="Cullen D."/>
            <person name="Hibbett D.S."/>
            <person name="Grigoriev I.V."/>
        </authorList>
    </citation>
    <scope>NUCLEOTIDE SEQUENCE [LARGE SCALE GENOMIC DNA]</scope>
    <source>
        <strain evidence="2">MUCL 33604</strain>
    </source>
</reference>
<dbReference type="AlphaFoldDB" id="A0A067PLV3"/>
<sequence length="149" mass="17012">MLNPYQLLRHCWRHLLFKYVSRLPNTARSISLWPVNAFINSAHLTFTNDATSAFSEYRNDDDRAEQGLTSANVSVIFQLQSVCVHRDRDGMIYLSFEPHLRYSLVTSYSEIVDEPCIYFVGPVLAFLGMVSRNTWDHIGLDHVGVCGAI</sequence>
<name>A0A067PLV3_9AGAM</name>
<keyword evidence="2" id="KW-1185">Reference proteome</keyword>
<proteinExistence type="predicted"/>
<accession>A0A067PLV3</accession>
<dbReference type="HOGENOM" id="CLU_1749927_0_0_1"/>